<evidence type="ECO:0008006" key="5">
    <source>
        <dbReference type="Google" id="ProtNLM"/>
    </source>
</evidence>
<feature type="coiled-coil region" evidence="1">
    <location>
        <begin position="327"/>
        <end position="376"/>
    </location>
</feature>
<evidence type="ECO:0000256" key="2">
    <source>
        <dbReference type="SAM" id="MobiDB-lite"/>
    </source>
</evidence>
<dbReference type="Proteomes" id="UP000261324">
    <property type="component" value="Unassembled WGS sequence"/>
</dbReference>
<organism evidence="3 4">
    <name type="scientific">Dorea formicigenerans</name>
    <dbReference type="NCBI Taxonomy" id="39486"/>
    <lineage>
        <taxon>Bacteria</taxon>
        <taxon>Bacillati</taxon>
        <taxon>Bacillota</taxon>
        <taxon>Clostridia</taxon>
        <taxon>Lachnospirales</taxon>
        <taxon>Lachnospiraceae</taxon>
        <taxon>Dorea</taxon>
    </lineage>
</organism>
<evidence type="ECO:0000313" key="3">
    <source>
        <dbReference type="EMBL" id="RGK85441.1"/>
    </source>
</evidence>
<name>A0A3E4PZU4_9FIRM</name>
<feature type="region of interest" description="Disordered" evidence="2">
    <location>
        <begin position="423"/>
        <end position="449"/>
    </location>
</feature>
<dbReference type="RefSeq" id="WP_117658854.1">
    <property type="nucleotide sequence ID" value="NZ_QSRA01000003.1"/>
</dbReference>
<evidence type="ECO:0000313" key="4">
    <source>
        <dbReference type="Proteomes" id="UP000261324"/>
    </source>
</evidence>
<evidence type="ECO:0000256" key="1">
    <source>
        <dbReference type="SAM" id="Coils"/>
    </source>
</evidence>
<reference evidence="3 4" key="1">
    <citation type="submission" date="2018-08" db="EMBL/GenBank/DDBJ databases">
        <title>A genome reference for cultivated species of the human gut microbiota.</title>
        <authorList>
            <person name="Zou Y."/>
            <person name="Xue W."/>
            <person name="Luo G."/>
        </authorList>
    </citation>
    <scope>NUCLEOTIDE SEQUENCE [LARGE SCALE GENOMIC DNA]</scope>
    <source>
        <strain evidence="3 4">TF09-3</strain>
    </source>
</reference>
<proteinExistence type="predicted"/>
<keyword evidence="1" id="KW-0175">Coiled coil</keyword>
<protein>
    <recommendedName>
        <fullName evidence="5">Cellulose synthase</fullName>
    </recommendedName>
</protein>
<dbReference type="AlphaFoldDB" id="A0A3E4PZU4"/>
<gene>
    <name evidence="3" type="ORF">DXC93_03055</name>
</gene>
<sequence length="449" mass="52967">MENEKGIVKLTRKQLYDEIWALSVAGVARKYNLNYGKLIATCKVENISFPSSGYWTKKNMGKDVSNEIVEFSGLEDTEISLITKDAVVKRIRKAKAEVVEKVHTDVTEELDVVTEEDLPQEKTDNIPEWPDEILDYLDETERNKVLEYACNLQISQSTRLHKMLVQYKKDIADYKSKLKEVQSRSYYNSRHNKPENEPEFFKEMSDECMSRAIAILDTVFKTIESLGGSINSDLSVKIRGDIVRFCMVESQDQVKHEMTKQEAQALVKYNDDIKNHRWASKPQIRKYDKVYNGKLRIVFGARSYIRDNDSEKLEDRLGDILVTLYEKAEENRIVREAREEAERKRVEEERRREENRQRKEQEIRLVKELVNKAEDYRIAKEIREYIQAMIDSGNEDITPEWIEWALKKADWYDPSIATEDEYLGKRQHEKSAEEKEKSLQDSIRKSWYW</sequence>
<accession>A0A3E4PZU4</accession>
<dbReference type="EMBL" id="QSRA01000003">
    <property type="protein sequence ID" value="RGK85441.1"/>
    <property type="molecule type" value="Genomic_DNA"/>
</dbReference>
<comment type="caution">
    <text evidence="3">The sequence shown here is derived from an EMBL/GenBank/DDBJ whole genome shotgun (WGS) entry which is preliminary data.</text>
</comment>